<reference evidence="5 6" key="1">
    <citation type="submission" date="2018-11" db="EMBL/GenBank/DDBJ databases">
        <title>Genomes From Bacteria Associated with the Canine Oral Cavity: a Test Case for Automated Genome-Based Taxonomic Assignment.</title>
        <authorList>
            <person name="Coil D.A."/>
            <person name="Jospin G."/>
            <person name="Darling A.E."/>
            <person name="Wallis C."/>
            <person name="Davis I.J."/>
            <person name="Harris S."/>
            <person name="Eisen J.A."/>
            <person name="Holcombe L.J."/>
            <person name="O'Flynn C."/>
        </authorList>
    </citation>
    <scope>NUCLEOTIDE SEQUENCE [LARGE SCALE GENOMIC DNA]</scope>
    <source>
        <strain evidence="5 6">OH2822_COT-296</strain>
    </source>
</reference>
<evidence type="ECO:0000256" key="3">
    <source>
        <dbReference type="ARBA" id="ARBA00023163"/>
    </source>
</evidence>
<dbReference type="GO" id="GO:0003677">
    <property type="term" value="F:DNA binding"/>
    <property type="evidence" value="ECO:0007669"/>
    <property type="project" value="UniProtKB-KW"/>
</dbReference>
<dbReference type="InterPro" id="IPR001845">
    <property type="entry name" value="HTH_ArsR_DNA-bd_dom"/>
</dbReference>
<dbReference type="Proteomes" id="UP000280935">
    <property type="component" value="Unassembled WGS sequence"/>
</dbReference>
<dbReference type="InterPro" id="IPR011991">
    <property type="entry name" value="ArsR-like_HTH"/>
</dbReference>
<dbReference type="OrthoDB" id="9806976at2"/>
<dbReference type="EMBL" id="RQYT01000043">
    <property type="protein sequence ID" value="RRD48361.1"/>
    <property type="molecule type" value="Genomic_DNA"/>
</dbReference>
<dbReference type="GO" id="GO:0003700">
    <property type="term" value="F:DNA-binding transcription factor activity"/>
    <property type="evidence" value="ECO:0007669"/>
    <property type="project" value="InterPro"/>
</dbReference>
<sequence length="94" mass="10330">MTRNTEGRSGEAHAALAHVTRSEILNYLKDKDYVRAGQIAEDLGIANSTLSGHLKVMKSAGLLVSRQQGTEVQYRANLSTIEDLILSLKSFLTR</sequence>
<evidence type="ECO:0000313" key="6">
    <source>
        <dbReference type="Proteomes" id="UP000280935"/>
    </source>
</evidence>
<dbReference type="SMART" id="SM00418">
    <property type="entry name" value="HTH_ARSR"/>
    <property type="match status" value="1"/>
</dbReference>
<dbReference type="SUPFAM" id="SSF46785">
    <property type="entry name" value="Winged helix' DNA-binding domain"/>
    <property type="match status" value="1"/>
</dbReference>
<dbReference type="AlphaFoldDB" id="A0A3P1WQ17"/>
<evidence type="ECO:0000259" key="4">
    <source>
        <dbReference type="PROSITE" id="PS50987"/>
    </source>
</evidence>
<dbReference type="NCBIfam" id="NF033788">
    <property type="entry name" value="HTH_metalloreg"/>
    <property type="match status" value="1"/>
</dbReference>
<organism evidence="5 6">
    <name type="scientific">Arachnia propionica</name>
    <dbReference type="NCBI Taxonomy" id="1750"/>
    <lineage>
        <taxon>Bacteria</taxon>
        <taxon>Bacillati</taxon>
        <taxon>Actinomycetota</taxon>
        <taxon>Actinomycetes</taxon>
        <taxon>Propionibacteriales</taxon>
        <taxon>Propionibacteriaceae</taxon>
        <taxon>Arachnia</taxon>
    </lineage>
</organism>
<evidence type="ECO:0000313" key="5">
    <source>
        <dbReference type="EMBL" id="RRD48361.1"/>
    </source>
</evidence>
<proteinExistence type="predicted"/>
<feature type="domain" description="HTH arsR-type" evidence="4">
    <location>
        <begin position="1"/>
        <end position="94"/>
    </location>
</feature>
<gene>
    <name evidence="5" type="ORF">EII35_13275</name>
</gene>
<comment type="caution">
    <text evidence="5">The sequence shown here is derived from an EMBL/GenBank/DDBJ whole genome shotgun (WGS) entry which is preliminary data.</text>
</comment>
<dbReference type="Pfam" id="PF01022">
    <property type="entry name" value="HTH_5"/>
    <property type="match status" value="1"/>
</dbReference>
<dbReference type="InterPro" id="IPR051081">
    <property type="entry name" value="HTH_MetalResp_TranReg"/>
</dbReference>
<dbReference type="CDD" id="cd00090">
    <property type="entry name" value="HTH_ARSR"/>
    <property type="match status" value="1"/>
</dbReference>
<keyword evidence="2" id="KW-0238">DNA-binding</keyword>
<dbReference type="InterPro" id="IPR036388">
    <property type="entry name" value="WH-like_DNA-bd_sf"/>
</dbReference>
<dbReference type="InterPro" id="IPR036390">
    <property type="entry name" value="WH_DNA-bd_sf"/>
</dbReference>
<keyword evidence="3" id="KW-0804">Transcription</keyword>
<dbReference type="PROSITE" id="PS50987">
    <property type="entry name" value="HTH_ARSR_2"/>
    <property type="match status" value="1"/>
</dbReference>
<name>A0A3P1WQ17_9ACTN</name>
<dbReference type="Gene3D" id="1.10.10.10">
    <property type="entry name" value="Winged helix-like DNA-binding domain superfamily/Winged helix DNA-binding domain"/>
    <property type="match status" value="1"/>
</dbReference>
<protein>
    <submittedName>
        <fullName evidence="5">ArsR family transcriptional regulator</fullName>
    </submittedName>
</protein>
<dbReference type="RefSeq" id="WP_125228947.1">
    <property type="nucleotide sequence ID" value="NZ_RQYT01000043.1"/>
</dbReference>
<evidence type="ECO:0000256" key="1">
    <source>
        <dbReference type="ARBA" id="ARBA00023015"/>
    </source>
</evidence>
<keyword evidence="1" id="KW-0805">Transcription regulation</keyword>
<dbReference type="PANTHER" id="PTHR33154">
    <property type="entry name" value="TRANSCRIPTIONAL REGULATOR, ARSR FAMILY"/>
    <property type="match status" value="1"/>
</dbReference>
<accession>A0A3P1WQ17</accession>
<evidence type="ECO:0000256" key="2">
    <source>
        <dbReference type="ARBA" id="ARBA00023125"/>
    </source>
</evidence>
<dbReference type="PRINTS" id="PR00778">
    <property type="entry name" value="HTHARSR"/>
</dbReference>
<dbReference type="PANTHER" id="PTHR33154:SF33">
    <property type="entry name" value="TRANSCRIPTIONAL REPRESSOR SDPR"/>
    <property type="match status" value="1"/>
</dbReference>